<reference evidence="1 2" key="1">
    <citation type="submission" date="2024-06" db="EMBL/GenBank/DDBJ databases">
        <authorList>
            <person name="Steensen K."/>
            <person name="Seneca J."/>
            <person name="Bartlau N."/>
            <person name="Yu A.X."/>
            <person name="Polz M.F."/>
        </authorList>
    </citation>
    <scope>NUCLEOTIDE SEQUENCE [LARGE SCALE GENOMIC DNA]</scope>
    <source>
        <strain evidence="1 2">1F9</strain>
    </source>
</reference>
<dbReference type="RefSeq" id="WP_371707926.1">
    <property type="nucleotide sequence ID" value="NZ_JBGOOL010000037.1"/>
</dbReference>
<dbReference type="Proteomes" id="UP001569175">
    <property type="component" value="Unassembled WGS sequence"/>
</dbReference>
<protein>
    <submittedName>
        <fullName evidence="1">Uncharacterized protein</fullName>
    </submittedName>
</protein>
<organism evidence="1 2">
    <name type="scientific">Vibrio atlanticus</name>
    <dbReference type="NCBI Taxonomy" id="693153"/>
    <lineage>
        <taxon>Bacteria</taxon>
        <taxon>Pseudomonadati</taxon>
        <taxon>Pseudomonadota</taxon>
        <taxon>Gammaproteobacteria</taxon>
        <taxon>Vibrionales</taxon>
        <taxon>Vibrionaceae</taxon>
        <taxon>Vibrio</taxon>
    </lineage>
</organism>
<name>A0ABV4KSK0_9VIBR</name>
<evidence type="ECO:0000313" key="2">
    <source>
        <dbReference type="Proteomes" id="UP001569175"/>
    </source>
</evidence>
<evidence type="ECO:0000313" key="1">
    <source>
        <dbReference type="EMBL" id="MEZ8054214.1"/>
    </source>
</evidence>
<sequence>MDTKLLDKYPNISNVLSEHFKDNYLKIGSVINSQILTLYSVFVDVSSIDEIHVQDDRQIRLLNSEKTFVQTYQQFIGFIYTELDKGFVA</sequence>
<keyword evidence="2" id="KW-1185">Reference proteome</keyword>
<proteinExistence type="predicted"/>
<accession>A0ABV4KSK0</accession>
<dbReference type="EMBL" id="JBGOOL010000037">
    <property type="protein sequence ID" value="MEZ8054214.1"/>
    <property type="molecule type" value="Genomic_DNA"/>
</dbReference>
<comment type="caution">
    <text evidence="1">The sequence shown here is derived from an EMBL/GenBank/DDBJ whole genome shotgun (WGS) entry which is preliminary data.</text>
</comment>
<gene>
    <name evidence="1" type="ORF">ACED57_13780</name>
</gene>